<feature type="transmembrane region" description="Helical" evidence="1">
    <location>
        <begin position="335"/>
        <end position="355"/>
    </location>
</feature>
<reference evidence="2 3" key="1">
    <citation type="submission" date="2016-04" db="EMBL/GenBank/DDBJ databases">
        <title>Peptidophaga gingivicola gen. nov., sp. nov., isolated from human subgingival plaque.</title>
        <authorList>
            <person name="Beall C.J."/>
            <person name="Mokrzan E.M."/>
            <person name="Griffen A.L."/>
            <person name="Leys E.J."/>
        </authorList>
    </citation>
    <scope>NUCLEOTIDE SEQUENCE [LARGE SCALE GENOMIC DNA]</scope>
    <source>
        <strain evidence="2 3">BA112</strain>
    </source>
</reference>
<evidence type="ECO:0000313" key="2">
    <source>
        <dbReference type="EMBL" id="OAP85189.1"/>
    </source>
</evidence>
<feature type="transmembrane region" description="Helical" evidence="1">
    <location>
        <begin position="266"/>
        <end position="288"/>
    </location>
</feature>
<dbReference type="EMBL" id="LVZK01000003">
    <property type="protein sequence ID" value="OAP85189.1"/>
    <property type="molecule type" value="Genomic_DNA"/>
</dbReference>
<keyword evidence="3" id="KW-1185">Reference proteome</keyword>
<dbReference type="InterPro" id="IPR053153">
    <property type="entry name" value="APC_K+_Transporter"/>
</dbReference>
<feature type="transmembrane region" description="Helical" evidence="1">
    <location>
        <begin position="221"/>
        <end position="238"/>
    </location>
</feature>
<dbReference type="PANTHER" id="PTHR47704">
    <property type="entry name" value="POTASSIUM TRANSPORTER KIMA"/>
    <property type="match status" value="1"/>
</dbReference>
<accession>A0A179B1L7</accession>
<comment type="caution">
    <text evidence="2">The sequence shown here is derived from an EMBL/GenBank/DDBJ whole genome shotgun (WGS) entry which is preliminary data.</text>
</comment>
<feature type="transmembrane region" description="Helical" evidence="1">
    <location>
        <begin position="105"/>
        <end position="122"/>
    </location>
</feature>
<feature type="transmembrane region" description="Helical" evidence="1">
    <location>
        <begin position="401"/>
        <end position="419"/>
    </location>
</feature>
<keyword evidence="1" id="KW-1133">Transmembrane helix</keyword>
<dbReference type="PANTHER" id="PTHR47704:SF1">
    <property type="entry name" value="POTASSIUM TRANSPORTER KIMA"/>
    <property type="match status" value="1"/>
</dbReference>
<keyword evidence="1" id="KW-0472">Membrane</keyword>
<protein>
    <recommendedName>
        <fullName evidence="4">Amino acid permease</fullName>
    </recommendedName>
</protein>
<evidence type="ECO:0008006" key="4">
    <source>
        <dbReference type="Google" id="ProtNLM"/>
    </source>
</evidence>
<dbReference type="AlphaFoldDB" id="A0A179B1L7"/>
<feature type="transmembrane region" description="Helical" evidence="1">
    <location>
        <begin position="77"/>
        <end position="99"/>
    </location>
</feature>
<feature type="transmembrane region" description="Helical" evidence="1">
    <location>
        <begin position="182"/>
        <end position="200"/>
    </location>
</feature>
<evidence type="ECO:0000256" key="1">
    <source>
        <dbReference type="SAM" id="Phobius"/>
    </source>
</evidence>
<feature type="transmembrane region" description="Helical" evidence="1">
    <location>
        <begin position="129"/>
        <end position="150"/>
    </location>
</feature>
<evidence type="ECO:0000313" key="3">
    <source>
        <dbReference type="Proteomes" id="UP000078368"/>
    </source>
</evidence>
<gene>
    <name evidence="2" type="ORF">A4H34_08740</name>
</gene>
<dbReference type="Gene3D" id="1.20.1740.10">
    <property type="entry name" value="Amino acid/polyamine transporter I"/>
    <property type="match status" value="1"/>
</dbReference>
<feature type="transmembrane region" description="Helical" evidence="1">
    <location>
        <begin position="375"/>
        <end position="395"/>
    </location>
</feature>
<feature type="transmembrane region" description="Helical" evidence="1">
    <location>
        <begin position="33"/>
        <end position="51"/>
    </location>
</feature>
<sequence length="582" mass="61381">MIVLSAVIVPQIILRSVPSGANSADITAAAAVAVLSLLAAFLGATWVGRLVPRRLSYQIVASHIGPGMGVVAASARYLCYVIVIVLGVGVATTSLVEVFPALPRGPLLYGLVLALALPVLLRRGRESRLYWVTAALGALAIATVLVWGLVVELSDGSTADAAMSARRQAVLSGRNPGVSHPLMTAVMAAVFPACLLVLLSERVHGGARTRRVRPPWLAARFGGATVAIAVTLYLSILFELPGQRLGIPSLSIAHGLLGGGGYKAVAAGYALLGVSAALAAYARLPFLLSELATDGILPRRLGTRDAIKPRLVIVGLTAVLAAGFAGVLVSSLAGATVFVVCAFLQFGLTCVAMTLRSVGILKESLDRAERRSASLTKWAFAAMAGVCGAGLGLTVFIERTWLAVSLVGLAVPALIMLLARRSMGKVARTLAVANLSAGRRLPTRIHGVVLVSVVDDPTLRTLSYARAMRLSSLTALTVDFDPNRTRQLRDDWKEAGLPVDLTVLGTPQGATRGHIVDYVHSLHQMHPGDVVAVFYQRILAAGVWEGYFLRRSMPSVIADLRHEPGVILAEVPYLFHPTEEDE</sequence>
<dbReference type="STRING" id="1823756.A4H34_08740"/>
<organism evidence="2 3">
    <name type="scientific">Peptidiphaga gingivicola</name>
    <dbReference type="NCBI Taxonomy" id="2741497"/>
    <lineage>
        <taxon>Bacteria</taxon>
        <taxon>Bacillati</taxon>
        <taxon>Actinomycetota</taxon>
        <taxon>Actinomycetes</taxon>
        <taxon>Actinomycetales</taxon>
        <taxon>Actinomycetaceae</taxon>
        <taxon>Peptidiphaga</taxon>
    </lineage>
</organism>
<feature type="transmembrane region" description="Helical" evidence="1">
    <location>
        <begin position="309"/>
        <end position="329"/>
    </location>
</feature>
<dbReference type="Proteomes" id="UP000078368">
    <property type="component" value="Unassembled WGS sequence"/>
</dbReference>
<name>A0A179B1L7_9ACTO</name>
<proteinExistence type="predicted"/>
<keyword evidence="1" id="KW-0812">Transmembrane</keyword>